<accession>A0AAD6UYI3</accession>
<evidence type="ECO:0000313" key="1">
    <source>
        <dbReference type="EMBL" id="KAJ7197457.1"/>
    </source>
</evidence>
<sequence length="368" mass="40984">MLPPCVFFSLPSVREFLVFLFESSIPAVKQRVGIFMGNTQTNDFGPERVFKAWHNRFPGSVPHLHSMIVKPCMHEMALKESDQVINNPRLKVRLFDCTLQYIRNILNPGELPTIYSEDALYTWDYLSVFTTSPNRWRKERARTGKDGKPNTPSEVDECEETVPGAMDDFAGARETGGFWKCMGFARNPTFALVFVFSLMAFTRNTNLLPMILGLFLEIGGTGSRILNTLSNAGACVSVTTIERLRKVLSEDAVAYAQRLFNKNSMIHATNAAVIAIPDAEPAATEFGAKQKARGKRATATGRDILPSEDDEAKMLSSFTGLVMNLVLAYCPGRKDWEDRNPMLKVAENFISRLARSLEAALRRVGGLG</sequence>
<proteinExistence type="predicted"/>
<dbReference type="EMBL" id="JARJCW010000078">
    <property type="protein sequence ID" value="KAJ7197457.1"/>
    <property type="molecule type" value="Genomic_DNA"/>
</dbReference>
<protein>
    <submittedName>
        <fullName evidence="1">Uncharacterized protein</fullName>
    </submittedName>
</protein>
<dbReference type="Proteomes" id="UP001219525">
    <property type="component" value="Unassembled WGS sequence"/>
</dbReference>
<comment type="caution">
    <text evidence="1">The sequence shown here is derived from an EMBL/GenBank/DDBJ whole genome shotgun (WGS) entry which is preliminary data.</text>
</comment>
<keyword evidence="2" id="KW-1185">Reference proteome</keyword>
<organism evidence="1 2">
    <name type="scientific">Mycena pura</name>
    <dbReference type="NCBI Taxonomy" id="153505"/>
    <lineage>
        <taxon>Eukaryota</taxon>
        <taxon>Fungi</taxon>
        <taxon>Dikarya</taxon>
        <taxon>Basidiomycota</taxon>
        <taxon>Agaricomycotina</taxon>
        <taxon>Agaricomycetes</taxon>
        <taxon>Agaricomycetidae</taxon>
        <taxon>Agaricales</taxon>
        <taxon>Marasmiineae</taxon>
        <taxon>Mycenaceae</taxon>
        <taxon>Mycena</taxon>
    </lineage>
</organism>
<evidence type="ECO:0000313" key="2">
    <source>
        <dbReference type="Proteomes" id="UP001219525"/>
    </source>
</evidence>
<dbReference type="AlphaFoldDB" id="A0AAD6UYI3"/>
<name>A0AAD6UYI3_9AGAR</name>
<gene>
    <name evidence="1" type="ORF">GGX14DRAFT_574239</name>
</gene>
<reference evidence="1" key="1">
    <citation type="submission" date="2023-03" db="EMBL/GenBank/DDBJ databases">
        <title>Massive genome expansion in bonnet fungi (Mycena s.s.) driven by repeated elements and novel gene families across ecological guilds.</title>
        <authorList>
            <consortium name="Lawrence Berkeley National Laboratory"/>
            <person name="Harder C.B."/>
            <person name="Miyauchi S."/>
            <person name="Viragh M."/>
            <person name="Kuo A."/>
            <person name="Thoen E."/>
            <person name="Andreopoulos B."/>
            <person name="Lu D."/>
            <person name="Skrede I."/>
            <person name="Drula E."/>
            <person name="Henrissat B."/>
            <person name="Morin E."/>
            <person name="Kohler A."/>
            <person name="Barry K."/>
            <person name="LaButti K."/>
            <person name="Morin E."/>
            <person name="Salamov A."/>
            <person name="Lipzen A."/>
            <person name="Mereny Z."/>
            <person name="Hegedus B."/>
            <person name="Baldrian P."/>
            <person name="Stursova M."/>
            <person name="Weitz H."/>
            <person name="Taylor A."/>
            <person name="Grigoriev I.V."/>
            <person name="Nagy L.G."/>
            <person name="Martin F."/>
            <person name="Kauserud H."/>
        </authorList>
    </citation>
    <scope>NUCLEOTIDE SEQUENCE</scope>
    <source>
        <strain evidence="1">9144</strain>
    </source>
</reference>